<evidence type="ECO:0000313" key="5">
    <source>
        <dbReference type="Proteomes" id="UP001195483"/>
    </source>
</evidence>
<reference evidence="4" key="1">
    <citation type="journal article" date="2021" name="Genome Biol. Evol.">
        <title>A High-Quality Reference Genome for a Parasitic Bivalve with Doubly Uniparental Inheritance (Bivalvia: Unionida).</title>
        <authorList>
            <person name="Smith C.H."/>
        </authorList>
    </citation>
    <scope>NUCLEOTIDE SEQUENCE</scope>
    <source>
        <strain evidence="4">CHS0354</strain>
    </source>
</reference>
<feature type="transmembrane region" description="Helical" evidence="3">
    <location>
        <begin position="309"/>
        <end position="328"/>
    </location>
</feature>
<accession>A0AAE0SSE8</accession>
<keyword evidence="1" id="KW-0175">Coiled coil</keyword>
<proteinExistence type="predicted"/>
<keyword evidence="5" id="KW-1185">Reference proteome</keyword>
<reference evidence="4" key="2">
    <citation type="journal article" date="2021" name="Genome Biol. Evol.">
        <title>Developing a high-quality reference genome for a parasitic bivalve with doubly uniparental inheritance (Bivalvia: Unionida).</title>
        <authorList>
            <person name="Smith C.H."/>
        </authorList>
    </citation>
    <scope>NUCLEOTIDE SEQUENCE</scope>
    <source>
        <strain evidence="4">CHS0354</strain>
        <tissue evidence="4">Mantle</tissue>
    </source>
</reference>
<feature type="region of interest" description="Disordered" evidence="2">
    <location>
        <begin position="246"/>
        <end position="283"/>
    </location>
</feature>
<keyword evidence="3" id="KW-0472">Membrane</keyword>
<dbReference type="Proteomes" id="UP001195483">
    <property type="component" value="Unassembled WGS sequence"/>
</dbReference>
<protein>
    <submittedName>
        <fullName evidence="4">Uncharacterized protein</fullName>
    </submittedName>
</protein>
<dbReference type="EMBL" id="JAEAOA010001306">
    <property type="protein sequence ID" value="KAK3597108.1"/>
    <property type="molecule type" value="Genomic_DNA"/>
</dbReference>
<sequence>MLQEDKFMLNTNPNNQNLAAPRPIRKDAGGKYCDFGNTKLHRVLAVKSLVRLLTVVGESVVAKLSAKEKVQILQETCNQLNALRPLINLCSMASARELDTRRLLLEKDEAGIQADLTAIKELCRNNPRLLQDLSNLKRQKLQEHVFSLREKIAILETRALEVGSCYVDVSIAIEMETALKAIKNIAEYFFKTSVEKCNDTSVVPVDRCSEGSHAHIAPDTLSLLRNLANNRCLSDMAVEPSILATSNQPENRGNFMFDPSPSPSSASQESYTNKQTNTSTSSFQNTNSDIIRLEFRCPRWIQGINFSTVLYAIIIAGFIFILLSSIHLHGGPEGFLKTIFDRKQVLSSSFGVF</sequence>
<evidence type="ECO:0000256" key="3">
    <source>
        <dbReference type="SAM" id="Phobius"/>
    </source>
</evidence>
<feature type="coiled-coil region" evidence="1">
    <location>
        <begin position="119"/>
        <end position="158"/>
    </location>
</feature>
<reference evidence="4" key="3">
    <citation type="submission" date="2023-05" db="EMBL/GenBank/DDBJ databases">
        <authorList>
            <person name="Smith C.H."/>
        </authorList>
    </citation>
    <scope>NUCLEOTIDE SEQUENCE</scope>
    <source>
        <strain evidence="4">CHS0354</strain>
        <tissue evidence="4">Mantle</tissue>
    </source>
</reference>
<evidence type="ECO:0000256" key="2">
    <source>
        <dbReference type="SAM" id="MobiDB-lite"/>
    </source>
</evidence>
<evidence type="ECO:0000313" key="4">
    <source>
        <dbReference type="EMBL" id="KAK3597108.1"/>
    </source>
</evidence>
<gene>
    <name evidence="4" type="ORF">CHS0354_021217</name>
</gene>
<organism evidence="4 5">
    <name type="scientific">Potamilus streckersoni</name>
    <dbReference type="NCBI Taxonomy" id="2493646"/>
    <lineage>
        <taxon>Eukaryota</taxon>
        <taxon>Metazoa</taxon>
        <taxon>Spiralia</taxon>
        <taxon>Lophotrochozoa</taxon>
        <taxon>Mollusca</taxon>
        <taxon>Bivalvia</taxon>
        <taxon>Autobranchia</taxon>
        <taxon>Heteroconchia</taxon>
        <taxon>Palaeoheterodonta</taxon>
        <taxon>Unionida</taxon>
        <taxon>Unionoidea</taxon>
        <taxon>Unionidae</taxon>
        <taxon>Ambleminae</taxon>
        <taxon>Lampsilini</taxon>
        <taxon>Potamilus</taxon>
    </lineage>
</organism>
<keyword evidence="3" id="KW-1133">Transmembrane helix</keyword>
<evidence type="ECO:0000256" key="1">
    <source>
        <dbReference type="SAM" id="Coils"/>
    </source>
</evidence>
<feature type="compositionally biased region" description="Low complexity" evidence="2">
    <location>
        <begin position="263"/>
        <end position="283"/>
    </location>
</feature>
<comment type="caution">
    <text evidence="4">The sequence shown here is derived from an EMBL/GenBank/DDBJ whole genome shotgun (WGS) entry which is preliminary data.</text>
</comment>
<name>A0AAE0SSE8_9BIVA</name>
<dbReference type="AlphaFoldDB" id="A0AAE0SSE8"/>
<keyword evidence="3" id="KW-0812">Transmembrane</keyword>